<evidence type="ECO:0000256" key="6">
    <source>
        <dbReference type="ARBA" id="ARBA00047942"/>
    </source>
</evidence>
<dbReference type="InterPro" id="IPR002295">
    <property type="entry name" value="N4/N6-MTase_EcoPI_Mod-like"/>
</dbReference>
<evidence type="ECO:0000256" key="3">
    <source>
        <dbReference type="ARBA" id="ARBA00022603"/>
    </source>
</evidence>
<dbReference type="EC" id="2.1.1.72" evidence="2"/>
<evidence type="ECO:0000259" key="8">
    <source>
        <dbReference type="Pfam" id="PF18273"/>
    </source>
</evidence>
<dbReference type="InterPro" id="IPR002052">
    <property type="entry name" value="DNA_methylase_N6_adenine_CS"/>
</dbReference>
<proteinExistence type="inferred from homology"/>
<dbReference type="Gene3D" id="3.40.50.150">
    <property type="entry name" value="Vaccinia Virus protein VP39"/>
    <property type="match status" value="1"/>
</dbReference>
<feature type="domain" description="Type III R-M EcoP15I C-terminal" evidence="8">
    <location>
        <begin position="615"/>
        <end position="710"/>
    </location>
</feature>
<keyword evidence="10" id="KW-1185">Reference proteome</keyword>
<comment type="catalytic activity">
    <reaction evidence="6">
        <text>a 2'-deoxyadenosine in DNA + S-adenosyl-L-methionine = an N(6)-methyl-2'-deoxyadenosine in DNA + S-adenosyl-L-homocysteine + H(+)</text>
        <dbReference type="Rhea" id="RHEA:15197"/>
        <dbReference type="Rhea" id="RHEA-COMP:12418"/>
        <dbReference type="Rhea" id="RHEA-COMP:12419"/>
        <dbReference type="ChEBI" id="CHEBI:15378"/>
        <dbReference type="ChEBI" id="CHEBI:57856"/>
        <dbReference type="ChEBI" id="CHEBI:59789"/>
        <dbReference type="ChEBI" id="CHEBI:90615"/>
        <dbReference type="ChEBI" id="CHEBI:90616"/>
        <dbReference type="EC" id="2.1.1.72"/>
    </reaction>
</comment>
<dbReference type="EMBL" id="CP069620">
    <property type="protein sequence ID" value="UZH56322.1"/>
    <property type="molecule type" value="Genomic_DNA"/>
</dbReference>
<dbReference type="Pfam" id="PF18273">
    <property type="entry name" value="T3RM_EcoP15I_C"/>
    <property type="match status" value="1"/>
</dbReference>
<protein>
    <recommendedName>
        <fullName evidence="2">site-specific DNA-methyltransferase (adenine-specific)</fullName>
        <ecNumber evidence="2">2.1.1.72</ecNumber>
    </recommendedName>
</protein>
<dbReference type="PRINTS" id="PR00506">
    <property type="entry name" value="D21N6MTFRASE"/>
</dbReference>
<dbReference type="InterPro" id="IPR041405">
    <property type="entry name" value="T3RM_EcoP15I_C"/>
</dbReference>
<evidence type="ECO:0000256" key="2">
    <source>
        <dbReference type="ARBA" id="ARBA00011900"/>
    </source>
</evidence>
<keyword evidence="4" id="KW-0808">Transferase</keyword>
<dbReference type="InterPro" id="IPR029063">
    <property type="entry name" value="SAM-dependent_MTases_sf"/>
</dbReference>
<dbReference type="PROSITE" id="PS00092">
    <property type="entry name" value="N6_MTASE"/>
    <property type="match status" value="1"/>
</dbReference>
<reference evidence="9" key="1">
    <citation type="submission" date="2021-02" db="EMBL/GenBank/DDBJ databases">
        <title>Salinimicrobium sp. nov. isolated from seawater in Tongyeong, Republic of Korea.</title>
        <authorList>
            <person name="Lee S.-J."/>
        </authorList>
    </citation>
    <scope>NUCLEOTIDE SEQUENCE</scope>
    <source>
        <strain evidence="9">HN-2-9-2</strain>
    </source>
</reference>
<dbReference type="SUPFAM" id="SSF53335">
    <property type="entry name" value="S-adenosyl-L-methionine-dependent methyltransferases"/>
    <property type="match status" value="1"/>
</dbReference>
<dbReference type="Proteomes" id="UP001163981">
    <property type="component" value="Chromosome"/>
</dbReference>
<evidence type="ECO:0000313" key="10">
    <source>
        <dbReference type="Proteomes" id="UP001163981"/>
    </source>
</evidence>
<keyword evidence="5" id="KW-0949">S-adenosyl-L-methionine</keyword>
<dbReference type="InterPro" id="IPR002941">
    <property type="entry name" value="DNA_methylase_N4/N6"/>
</dbReference>
<evidence type="ECO:0000259" key="7">
    <source>
        <dbReference type="Pfam" id="PF01555"/>
    </source>
</evidence>
<dbReference type="Pfam" id="PF01555">
    <property type="entry name" value="N6_N4_Mtase"/>
    <property type="match status" value="1"/>
</dbReference>
<dbReference type="PIRSF" id="PIRSF015855">
    <property type="entry name" value="TypeIII_Mtase_mKpnI"/>
    <property type="match status" value="1"/>
</dbReference>
<name>A0ABY6NTV2_9FLAO</name>
<feature type="domain" description="DNA methylase N-4/N-6" evidence="7">
    <location>
        <begin position="117"/>
        <end position="484"/>
    </location>
</feature>
<accession>A0ABY6NTV2</accession>
<organism evidence="9 10">
    <name type="scientific">Salinimicrobium tongyeongense</name>
    <dbReference type="NCBI Taxonomy" id="2809707"/>
    <lineage>
        <taxon>Bacteria</taxon>
        <taxon>Pseudomonadati</taxon>
        <taxon>Bacteroidota</taxon>
        <taxon>Flavobacteriia</taxon>
        <taxon>Flavobacteriales</taxon>
        <taxon>Flavobacteriaceae</taxon>
        <taxon>Salinimicrobium</taxon>
    </lineage>
</organism>
<evidence type="ECO:0000256" key="1">
    <source>
        <dbReference type="ARBA" id="ARBA00006594"/>
    </source>
</evidence>
<evidence type="ECO:0000256" key="5">
    <source>
        <dbReference type="ARBA" id="ARBA00022691"/>
    </source>
</evidence>
<keyword evidence="3" id="KW-0489">Methyltransferase</keyword>
<dbReference type="RefSeq" id="WP_265164811.1">
    <property type="nucleotide sequence ID" value="NZ_CP069620.1"/>
</dbReference>
<evidence type="ECO:0000256" key="4">
    <source>
        <dbReference type="ARBA" id="ARBA00022679"/>
    </source>
</evidence>
<gene>
    <name evidence="9" type="ORF">JRG66_05510</name>
</gene>
<comment type="similarity">
    <text evidence="1">Belongs to the N(4)/N(6)-methyltransferase family.</text>
</comment>
<evidence type="ECO:0000313" key="9">
    <source>
        <dbReference type="EMBL" id="UZH56322.1"/>
    </source>
</evidence>
<sequence>MGNEENRSNLTESIPNNIEILKKYFGQCFTKTGTFDIEKFKQEIAENEVDFSVESYTLDWLGKSYAQILATNDPTTLLKEDEAFNNKEGNKDSQNLLIKGDNLEVLKHLSNAYNEAIRLIYIDPPYNTGSDGFVYKDNRKFTVDELKELAGIDEEKAKRILDFTQSNSNSHSAWLTFMYPRLYIARQLLDEDGVIFVSIDDNEVAQLRVLMDTVFGEENFIAQIVHNKLNSKNDTTNVQKNHEYLICYRKETQYISATDIKASLERKKVVTKEVFKEEDKFFEIKDPITTRGDGGTLNKRHNLGYTVYYNPETKDFQGIQDYNIELAKTSNNEEEVYEDNIDLLERGYIKIRPPKVRGKLGAWTWELPKFTKDSAKIIIKKTKNGYTVNKRNFIPSENVESIDGKFYVTYDDTTNSRSILKFSTNDGTTQLADLLGVSGVFSNPKNRNLIKYIISLIPDKDFIVLDFFAGSGTTGDAVMELNANDGGNRKYILVQLPEIIDPKKDKAAYDFAKNKLSVKTPTIFDITKERLIRSAKRIEKENVDKPSSSKKELCEFCGKKHTVEIPESKARDLSEMDLGLKIFETFPVWEDYNLKAEKLEAQTKLFDEKKLVDEDLKALLTTWKTYDGIALTNELEEILLGNYISYFTEKRLYLVNKGFKTINLKALLEEIDTNKKFNPTSIVAFGYHFESKNLREIAENIKTYSNKKNIDIDFIIRY</sequence>